<keyword evidence="1" id="KW-0812">Transmembrane</keyword>
<evidence type="ECO:0000259" key="2">
    <source>
        <dbReference type="Pfam" id="PF13229"/>
    </source>
</evidence>
<proteinExistence type="predicted"/>
<dbReference type="InterPro" id="IPR006626">
    <property type="entry name" value="PbH1"/>
</dbReference>
<dbReference type="InterPro" id="IPR039448">
    <property type="entry name" value="Beta_helix"/>
</dbReference>
<feature type="transmembrane region" description="Helical" evidence="1">
    <location>
        <begin position="27"/>
        <end position="52"/>
    </location>
</feature>
<comment type="caution">
    <text evidence="3">The sequence shown here is derived from an EMBL/GenBank/DDBJ whole genome shotgun (WGS) entry which is preliminary data.</text>
</comment>
<keyword evidence="1" id="KW-1133">Transmembrane helix</keyword>
<dbReference type="AlphaFoldDB" id="A0A0F8ZG45"/>
<dbReference type="InterPro" id="IPR012334">
    <property type="entry name" value="Pectin_lyas_fold"/>
</dbReference>
<accession>A0A0F8ZG45</accession>
<keyword evidence="1" id="KW-0472">Membrane</keyword>
<sequence>AHADPRRALIIRYGDGIVVANCTFRDYLAAGSLAAILTGVFALGITITNCVIDNISTSNGAKFSYGVSLNSPGITVNNIRVTDVDNTGTAANASGIRIVNDNITISNSLAQDGSGKGFEIGAAADNAQINGCVARDNGADTGIDNANGDNYSDAGTGTIVG</sequence>
<feature type="domain" description="Right handed beta helix" evidence="2">
    <location>
        <begin position="8"/>
        <end position="150"/>
    </location>
</feature>
<feature type="non-terminal residue" evidence="3">
    <location>
        <position position="1"/>
    </location>
</feature>
<evidence type="ECO:0000256" key="1">
    <source>
        <dbReference type="SAM" id="Phobius"/>
    </source>
</evidence>
<dbReference type="Pfam" id="PF13229">
    <property type="entry name" value="Beta_helix"/>
    <property type="match status" value="1"/>
</dbReference>
<dbReference type="EMBL" id="LAZR01048049">
    <property type="protein sequence ID" value="KKK92807.1"/>
    <property type="molecule type" value="Genomic_DNA"/>
</dbReference>
<protein>
    <recommendedName>
        <fullName evidence="2">Right handed beta helix domain-containing protein</fullName>
    </recommendedName>
</protein>
<dbReference type="SUPFAM" id="SSF51126">
    <property type="entry name" value="Pectin lyase-like"/>
    <property type="match status" value="1"/>
</dbReference>
<dbReference type="InterPro" id="IPR011050">
    <property type="entry name" value="Pectin_lyase_fold/virulence"/>
</dbReference>
<organism evidence="3">
    <name type="scientific">marine sediment metagenome</name>
    <dbReference type="NCBI Taxonomy" id="412755"/>
    <lineage>
        <taxon>unclassified sequences</taxon>
        <taxon>metagenomes</taxon>
        <taxon>ecological metagenomes</taxon>
    </lineage>
</organism>
<dbReference type="Gene3D" id="2.160.20.10">
    <property type="entry name" value="Single-stranded right-handed beta-helix, Pectin lyase-like"/>
    <property type="match status" value="1"/>
</dbReference>
<dbReference type="SMART" id="SM00710">
    <property type="entry name" value="PbH1"/>
    <property type="match status" value="5"/>
</dbReference>
<name>A0A0F8ZG45_9ZZZZ</name>
<evidence type="ECO:0000313" key="3">
    <source>
        <dbReference type="EMBL" id="KKK92807.1"/>
    </source>
</evidence>
<reference evidence="3" key="1">
    <citation type="journal article" date="2015" name="Nature">
        <title>Complex archaea that bridge the gap between prokaryotes and eukaryotes.</title>
        <authorList>
            <person name="Spang A."/>
            <person name="Saw J.H."/>
            <person name="Jorgensen S.L."/>
            <person name="Zaremba-Niedzwiedzka K."/>
            <person name="Martijn J."/>
            <person name="Lind A.E."/>
            <person name="van Eijk R."/>
            <person name="Schleper C."/>
            <person name="Guy L."/>
            <person name="Ettema T.J."/>
        </authorList>
    </citation>
    <scope>NUCLEOTIDE SEQUENCE</scope>
</reference>
<gene>
    <name evidence="3" type="ORF">LCGC14_2699230</name>
</gene>